<comment type="cofactor">
    <cofactor evidence="1 7">
        <name>a divalent metal cation</name>
        <dbReference type="ChEBI" id="CHEBI:60240"/>
    </cofactor>
</comment>
<dbReference type="GO" id="GO:0110155">
    <property type="term" value="P:NAD-cap decapping"/>
    <property type="evidence" value="ECO:0007669"/>
    <property type="project" value="TreeGrafter"/>
</dbReference>
<dbReference type="GO" id="GO:0003723">
    <property type="term" value="F:RNA binding"/>
    <property type="evidence" value="ECO:0007669"/>
    <property type="project" value="UniProtKB-KW"/>
</dbReference>
<dbReference type="Proteomes" id="UP000800041">
    <property type="component" value="Unassembled WGS sequence"/>
</dbReference>
<dbReference type="GO" id="GO:0005829">
    <property type="term" value="C:cytosol"/>
    <property type="evidence" value="ECO:0007669"/>
    <property type="project" value="TreeGrafter"/>
</dbReference>
<keyword evidence="7" id="KW-0378">Hydrolase</keyword>
<dbReference type="Pfam" id="PF08652">
    <property type="entry name" value="RAI1"/>
    <property type="match status" value="1"/>
</dbReference>
<keyword evidence="7" id="KW-0547">Nucleotide-binding</keyword>
<dbReference type="GO" id="GO:0000166">
    <property type="term" value="F:nucleotide binding"/>
    <property type="evidence" value="ECO:0007669"/>
    <property type="project" value="UniProtKB-KW"/>
</dbReference>
<dbReference type="GO" id="GO:0005634">
    <property type="term" value="C:nucleus"/>
    <property type="evidence" value="ECO:0007669"/>
    <property type="project" value="UniProtKB-SubCell"/>
</dbReference>
<accession>A0A6G1GZ17</accession>
<sequence length="378" mass="43481">MPSFDIHPLNQFAGGSTAINRPREIACFSFDENHEYRPDDSSLQYYYTPDPDVDLCKGFDSFRELNKAQDDHLDALLKTILEKERKDGKKTEADFVTWRGMMTNFMTAPFDRFSNFEMYATSYQENWTFRSSERVRQTAQPVSRITGHTQAMMAFWGYKFETLCLIPDIWANVSRDYIEGREAAQVSNFAQYISVASTKIGTSSLVLGGEVDCIWDSKHDDPSRPLNWVELKCQQIPASEDDKVKFERKLCKIWAQSFLLGVPKIIIGFRTRQGILKYTQEFATQRIPGDVNKGPYKTWNGNVCINFTAAILEWLKATIPRDGTVVKIVKPKNTSTIHIQEAHGKQQSDILSAEFMAWRQEMAEKQMEEVKEIAELLK</sequence>
<comment type="subcellular location">
    <subcellularLocation>
        <location evidence="7">Nucleus</location>
    </subcellularLocation>
</comment>
<dbReference type="PANTHER" id="PTHR12395">
    <property type="entry name" value="DOM-3 RELATED"/>
    <property type="match status" value="1"/>
</dbReference>
<comment type="function">
    <text evidence="5">Decapping enzyme for NAD-capped RNAs: specifically hydrolyzes the nicotinamide adenine dinucleotide (NAD) cap from a subset of RNAs by removing the entire NAD moiety from the 5'-end of an NAD-capped RNA. The NAD-cap is present at the 5'-end of some RNAs and snoRNAs. In contrast to the canonical 5'-end N7 methylguanosine (m7G) cap, the NAD cap promotes mRNA decay. Also acts as a non-canonical decapping enzyme that removes the entire cap structure of m7G capped or incompletely capped RNAs. Has decapping activity toward incomplete 5'-end m7G cap mRNAs such as unmethylated 5'-end-capped RNA (cap0), while it has no activity toward 2'-O-ribose methylated m7G cap (cap1). Also possesses RNA 5'-pyrophosphohydrolase activity by hydrolyzing the 5'-end triphosphate to release pyrophosphates. Stimulates exoribonuclease activity of Rat1, allowing it to degrade RNAs with stable secondary structure more effectively.</text>
</comment>
<dbReference type="GO" id="GO:0004518">
    <property type="term" value="F:nuclease activity"/>
    <property type="evidence" value="ECO:0007669"/>
    <property type="project" value="UniProtKB-KW"/>
</dbReference>
<dbReference type="PANTHER" id="PTHR12395:SF9">
    <property type="entry name" value="DECAPPING AND EXORIBONUCLEASE PROTEIN"/>
    <property type="match status" value="1"/>
</dbReference>
<dbReference type="AlphaFoldDB" id="A0A6G1GZ17"/>
<evidence type="ECO:0000256" key="4">
    <source>
        <dbReference type="ARBA" id="ARBA00044692"/>
    </source>
</evidence>
<comment type="catalytic activity">
    <reaction evidence="3">
        <text>a 5'-end (N(7)-methyl 5'-triphosphoguanosine)-ribonucleoside-ribonucleotide in mRNA + H2O = a (N(7)-methyl 5'-triphosphoguanosine)-nucleoside + a 5'-end phospho-ribonucleoside in mRNA + H(+)</text>
        <dbReference type="Rhea" id="RHEA:66928"/>
        <dbReference type="Rhea" id="RHEA-COMP:15692"/>
        <dbReference type="Rhea" id="RHEA-COMP:17313"/>
        <dbReference type="ChEBI" id="CHEBI:15377"/>
        <dbReference type="ChEBI" id="CHEBI:15378"/>
        <dbReference type="ChEBI" id="CHEBI:138282"/>
        <dbReference type="ChEBI" id="CHEBI:172876"/>
        <dbReference type="ChEBI" id="CHEBI:172877"/>
    </reaction>
    <physiologicalReaction direction="left-to-right" evidence="3">
        <dbReference type="Rhea" id="RHEA:66929"/>
    </physiologicalReaction>
</comment>
<comment type="similarity">
    <text evidence="2 7">Belongs to the DXO/Dom3Z family.</text>
</comment>
<dbReference type="GO" id="GO:0000956">
    <property type="term" value="P:nuclear-transcribed mRNA catabolic process"/>
    <property type="evidence" value="ECO:0007669"/>
    <property type="project" value="TreeGrafter"/>
</dbReference>
<reference evidence="9" key="1">
    <citation type="journal article" date="2020" name="Stud. Mycol.">
        <title>101 Dothideomycetes genomes: a test case for predicting lifestyles and emergence of pathogens.</title>
        <authorList>
            <person name="Haridas S."/>
            <person name="Albert R."/>
            <person name="Binder M."/>
            <person name="Bloem J."/>
            <person name="Labutti K."/>
            <person name="Salamov A."/>
            <person name="Andreopoulos B."/>
            <person name="Baker S."/>
            <person name="Barry K."/>
            <person name="Bills G."/>
            <person name="Bluhm B."/>
            <person name="Cannon C."/>
            <person name="Castanera R."/>
            <person name="Culley D."/>
            <person name="Daum C."/>
            <person name="Ezra D."/>
            <person name="Gonzalez J."/>
            <person name="Henrissat B."/>
            <person name="Kuo A."/>
            <person name="Liang C."/>
            <person name="Lipzen A."/>
            <person name="Lutzoni F."/>
            <person name="Magnuson J."/>
            <person name="Mondo S."/>
            <person name="Nolan M."/>
            <person name="Ohm R."/>
            <person name="Pangilinan J."/>
            <person name="Park H.-J."/>
            <person name="Ramirez L."/>
            <person name="Alfaro M."/>
            <person name="Sun H."/>
            <person name="Tritt A."/>
            <person name="Yoshinaga Y."/>
            <person name="Zwiers L.-H."/>
            <person name="Turgeon B."/>
            <person name="Goodwin S."/>
            <person name="Spatafora J."/>
            <person name="Crous P."/>
            <person name="Grigoriev I."/>
        </authorList>
    </citation>
    <scope>NUCLEOTIDE SEQUENCE</scope>
    <source>
        <strain evidence="9">CBS 113979</strain>
    </source>
</reference>
<keyword evidence="7" id="KW-0539">Nucleus</keyword>
<evidence type="ECO:0000256" key="6">
    <source>
        <dbReference type="ARBA" id="ARBA00048124"/>
    </source>
</evidence>
<evidence type="ECO:0000313" key="9">
    <source>
        <dbReference type="EMBL" id="KAF1986037.1"/>
    </source>
</evidence>
<feature type="domain" description="RAI1-like" evidence="8">
    <location>
        <begin position="21"/>
        <end position="355"/>
    </location>
</feature>
<name>A0A6G1GZ17_9PEZI</name>
<keyword evidence="10" id="KW-1185">Reference proteome</keyword>
<evidence type="ECO:0000256" key="3">
    <source>
        <dbReference type="ARBA" id="ARBA00044676"/>
    </source>
</evidence>
<evidence type="ECO:0000313" key="10">
    <source>
        <dbReference type="Proteomes" id="UP000800041"/>
    </source>
</evidence>
<proteinExistence type="inferred from homology"/>
<comment type="catalytic activity">
    <reaction evidence="6">
        <text>a 5'-end NAD(+)-phospho-ribonucleoside in mRNA + H2O = a 5'-end phospho-ribonucleoside in mRNA + NAD(+) + H(+)</text>
        <dbReference type="Rhea" id="RHEA:60880"/>
        <dbReference type="Rhea" id="RHEA-COMP:15692"/>
        <dbReference type="Rhea" id="RHEA-COMP:15698"/>
        <dbReference type="ChEBI" id="CHEBI:15377"/>
        <dbReference type="ChEBI" id="CHEBI:15378"/>
        <dbReference type="ChEBI" id="CHEBI:57540"/>
        <dbReference type="ChEBI" id="CHEBI:138282"/>
        <dbReference type="ChEBI" id="CHEBI:144029"/>
    </reaction>
    <physiologicalReaction direction="left-to-right" evidence="6">
        <dbReference type="Rhea" id="RHEA:60881"/>
    </physiologicalReaction>
</comment>
<dbReference type="InterPro" id="IPR013961">
    <property type="entry name" value="RAI1"/>
</dbReference>
<gene>
    <name evidence="9" type="ORF">K402DRAFT_333274</name>
</gene>
<dbReference type="GO" id="GO:0034353">
    <property type="term" value="F:mRNA 5'-diphosphatase activity"/>
    <property type="evidence" value="ECO:0007669"/>
    <property type="project" value="TreeGrafter"/>
</dbReference>
<comment type="catalytic activity">
    <reaction evidence="4">
        <text>a 5'-end triphospho-ribonucleoside in mRNA + H2O = a 5'-end phospho-ribonucleoside in mRNA + diphosphate + H(+)</text>
        <dbReference type="Rhea" id="RHEA:78683"/>
        <dbReference type="Rhea" id="RHEA-COMP:15692"/>
        <dbReference type="Rhea" id="RHEA-COMP:17164"/>
        <dbReference type="ChEBI" id="CHEBI:15377"/>
        <dbReference type="ChEBI" id="CHEBI:15378"/>
        <dbReference type="ChEBI" id="CHEBI:33019"/>
        <dbReference type="ChEBI" id="CHEBI:138282"/>
        <dbReference type="ChEBI" id="CHEBI:167618"/>
    </reaction>
    <physiologicalReaction direction="left-to-right" evidence="4">
        <dbReference type="Rhea" id="RHEA:78684"/>
    </physiologicalReaction>
</comment>
<dbReference type="InterPro" id="IPR039039">
    <property type="entry name" value="RAI1-like_fam"/>
</dbReference>
<evidence type="ECO:0000256" key="2">
    <source>
        <dbReference type="ARBA" id="ARBA00006562"/>
    </source>
</evidence>
<dbReference type="EC" id="3.6.1.-" evidence="7"/>
<evidence type="ECO:0000256" key="1">
    <source>
        <dbReference type="ARBA" id="ARBA00001968"/>
    </source>
</evidence>
<protein>
    <recommendedName>
        <fullName evidence="7">Decapping nuclease</fullName>
        <ecNumber evidence="7">3.6.1.-</ecNumber>
    </recommendedName>
</protein>
<evidence type="ECO:0000256" key="5">
    <source>
        <dbReference type="ARBA" id="ARBA00046211"/>
    </source>
</evidence>
<dbReference type="EMBL" id="ML977159">
    <property type="protein sequence ID" value="KAF1986037.1"/>
    <property type="molecule type" value="Genomic_DNA"/>
</dbReference>
<keyword evidence="7" id="KW-0694">RNA-binding</keyword>
<dbReference type="GO" id="GO:0046872">
    <property type="term" value="F:metal ion binding"/>
    <property type="evidence" value="ECO:0007669"/>
    <property type="project" value="UniProtKB-KW"/>
</dbReference>
<organism evidence="9 10">
    <name type="scientific">Aulographum hederae CBS 113979</name>
    <dbReference type="NCBI Taxonomy" id="1176131"/>
    <lineage>
        <taxon>Eukaryota</taxon>
        <taxon>Fungi</taxon>
        <taxon>Dikarya</taxon>
        <taxon>Ascomycota</taxon>
        <taxon>Pezizomycotina</taxon>
        <taxon>Dothideomycetes</taxon>
        <taxon>Pleosporomycetidae</taxon>
        <taxon>Aulographales</taxon>
        <taxon>Aulographaceae</taxon>
    </lineage>
</organism>
<evidence type="ECO:0000256" key="7">
    <source>
        <dbReference type="RuleBase" id="RU367113"/>
    </source>
</evidence>
<keyword evidence="7" id="KW-0540">Nuclease</keyword>
<evidence type="ECO:0000259" key="8">
    <source>
        <dbReference type="Pfam" id="PF08652"/>
    </source>
</evidence>
<keyword evidence="7" id="KW-0479">Metal-binding</keyword>
<dbReference type="OrthoDB" id="5853397at2759"/>